<dbReference type="EMBL" id="JBICBT010000207">
    <property type="protein sequence ID" value="KAL3120584.1"/>
    <property type="molecule type" value="Genomic_DNA"/>
</dbReference>
<accession>A0ABD2LZF5</accession>
<evidence type="ECO:0000313" key="4">
    <source>
        <dbReference type="Proteomes" id="UP001620626"/>
    </source>
</evidence>
<keyword evidence="1" id="KW-1133">Transmembrane helix</keyword>
<keyword evidence="2" id="KW-0732">Signal</keyword>
<gene>
    <name evidence="3" type="ORF">niasHT_007876</name>
</gene>
<organism evidence="3 4">
    <name type="scientific">Heterodera trifolii</name>
    <dbReference type="NCBI Taxonomy" id="157864"/>
    <lineage>
        <taxon>Eukaryota</taxon>
        <taxon>Metazoa</taxon>
        <taxon>Ecdysozoa</taxon>
        <taxon>Nematoda</taxon>
        <taxon>Chromadorea</taxon>
        <taxon>Rhabditida</taxon>
        <taxon>Tylenchina</taxon>
        <taxon>Tylenchomorpha</taxon>
        <taxon>Tylenchoidea</taxon>
        <taxon>Heteroderidae</taxon>
        <taxon>Heteroderinae</taxon>
        <taxon>Heterodera</taxon>
    </lineage>
</organism>
<feature type="transmembrane region" description="Helical" evidence="1">
    <location>
        <begin position="114"/>
        <end position="132"/>
    </location>
</feature>
<keyword evidence="1" id="KW-0472">Membrane</keyword>
<feature type="signal peptide" evidence="2">
    <location>
        <begin position="1"/>
        <end position="25"/>
    </location>
</feature>
<dbReference type="Proteomes" id="UP001620626">
    <property type="component" value="Unassembled WGS sequence"/>
</dbReference>
<keyword evidence="1" id="KW-0812">Transmembrane</keyword>
<protein>
    <submittedName>
        <fullName evidence="3">Uncharacterized protein</fullName>
    </submittedName>
</protein>
<comment type="caution">
    <text evidence="3">The sequence shown here is derived from an EMBL/GenBank/DDBJ whole genome shotgun (WGS) entry which is preliminary data.</text>
</comment>
<name>A0ABD2LZF5_9BILA</name>
<evidence type="ECO:0000256" key="2">
    <source>
        <dbReference type="SAM" id="SignalP"/>
    </source>
</evidence>
<dbReference type="AlphaFoldDB" id="A0ABD2LZF5"/>
<sequence>MPLSPVLILFRFLPLFLLLPPAVIPLQCFQTQHSLSASLQGNALSCPSSSLSCTKSTDFNMQIIARTCQSTNCTFPNGTLSSVPLCFNSSSNTQSYCCCYGDSCNGMAKEHKNGLMTFLLLFFCILMGAMAMKNKI</sequence>
<evidence type="ECO:0000313" key="3">
    <source>
        <dbReference type="EMBL" id="KAL3120584.1"/>
    </source>
</evidence>
<keyword evidence="4" id="KW-1185">Reference proteome</keyword>
<feature type="chain" id="PRO_5044885357" evidence="2">
    <location>
        <begin position="26"/>
        <end position="136"/>
    </location>
</feature>
<evidence type="ECO:0000256" key="1">
    <source>
        <dbReference type="SAM" id="Phobius"/>
    </source>
</evidence>
<proteinExistence type="predicted"/>
<reference evidence="3 4" key="1">
    <citation type="submission" date="2024-10" db="EMBL/GenBank/DDBJ databases">
        <authorList>
            <person name="Kim D."/>
        </authorList>
    </citation>
    <scope>NUCLEOTIDE SEQUENCE [LARGE SCALE GENOMIC DNA]</scope>
    <source>
        <strain evidence="3">BH-2024</strain>
    </source>
</reference>